<proteinExistence type="inferred from homology"/>
<name>A0ABQ8FJ74_9FUNG</name>
<evidence type="ECO:0000256" key="5">
    <source>
        <dbReference type="ARBA" id="ARBA00022490"/>
    </source>
</evidence>
<evidence type="ECO:0000256" key="11">
    <source>
        <dbReference type="SAM" id="MobiDB-lite"/>
    </source>
</evidence>
<feature type="region of interest" description="Disordered" evidence="11">
    <location>
        <begin position="265"/>
        <end position="303"/>
    </location>
</feature>
<evidence type="ECO:0000256" key="2">
    <source>
        <dbReference type="ARBA" id="ARBA00004496"/>
    </source>
</evidence>
<dbReference type="PANTHER" id="PTHR13266:SF1">
    <property type="entry name" value="PROTEASOME INHIBITOR PI31 SUBUNIT"/>
    <property type="match status" value="1"/>
</dbReference>
<comment type="subcellular location">
    <subcellularLocation>
        <location evidence="2">Cytoplasm</location>
    </subcellularLocation>
    <subcellularLocation>
        <location evidence="1">Endoplasmic reticulum</location>
    </subcellularLocation>
</comment>
<feature type="domain" description="PI31 proteasome regulator N-terminal" evidence="13">
    <location>
        <begin position="70"/>
        <end position="243"/>
    </location>
</feature>
<keyword evidence="8" id="KW-0647">Proteasome</keyword>
<keyword evidence="5" id="KW-0963">Cytoplasm</keyword>
<dbReference type="InterPro" id="IPR045128">
    <property type="entry name" value="PI31-like"/>
</dbReference>
<dbReference type="Pfam" id="PF08577">
    <property type="entry name" value="PI31_Prot_C"/>
    <property type="match status" value="1"/>
</dbReference>
<keyword evidence="9" id="KW-0007">Acetylation</keyword>
<dbReference type="PANTHER" id="PTHR13266">
    <property type="entry name" value="PROTEASOME INHIBITOR"/>
    <property type="match status" value="1"/>
</dbReference>
<evidence type="ECO:0000256" key="1">
    <source>
        <dbReference type="ARBA" id="ARBA00004240"/>
    </source>
</evidence>
<gene>
    <name evidence="14" type="ORF">BASA50_004201</name>
</gene>
<dbReference type="InterPro" id="IPR013886">
    <property type="entry name" value="PI31_Prot_C"/>
</dbReference>
<protein>
    <recommendedName>
        <fullName evidence="16">Proteasome inhibitor PI31 subunit</fullName>
    </recommendedName>
</protein>
<evidence type="ECO:0008006" key="16">
    <source>
        <dbReference type="Google" id="ProtNLM"/>
    </source>
</evidence>
<evidence type="ECO:0000313" key="14">
    <source>
        <dbReference type="EMBL" id="KAH6597857.1"/>
    </source>
</evidence>
<comment type="function">
    <text evidence="10">Plays an important role in control of proteasome function. Inhibits the hydrolysis of protein and peptide substrates by the 20S proteasome. Also inhibits the activation of the proteasome by the proteasome regulatory proteins PA700 and PA28.</text>
</comment>
<dbReference type="Gene3D" id="3.40.1000.30">
    <property type="match status" value="1"/>
</dbReference>
<sequence>MQSISKPGPATTTSTAADAHVEDPLAPECVLATLEQVLCHTGASTTALEASTTAGASTAVAATTVASVRDGLQSPSDLAVAVLHAVLVCLGFHSCSLAESAESPTISNSCPLASPTARDYSMLPSGWNAVAGMYSLNYSHPQSKSTFVIKSLTLGNRLMVHAMNVQDGAIFSMQLDLADTISPEFTFPYNLPFAPTTSTTAPHQRAWDSFPLALALVSKESLELVASQFRTDIAQQLVPKLSNQKYQGAPNSKIVHALYESGAKPASSLSNRDIPPISRPTLHNADHRDGDSSRSPIPPMPHPYGVGDVDLDPLAAAPAMMPPVFGGSRLYGGPMHPGGGMLVGPDHPMFGGGDLRGRGGYGGESGLPHRMGGGPVRFPPGAVPPGARFDPVGPFGHRPDGGSVLGGGRGRVFSGDPDNDDLIPPGYNDMFM</sequence>
<comment type="caution">
    <text evidence="14">The sequence shown here is derived from an EMBL/GenBank/DDBJ whole genome shotgun (WGS) entry which is preliminary data.</text>
</comment>
<reference evidence="14 15" key="1">
    <citation type="submission" date="2021-02" db="EMBL/GenBank/DDBJ databases">
        <title>Variation within the Batrachochytrium salamandrivorans European outbreak.</title>
        <authorList>
            <person name="Kelly M."/>
            <person name="Pasmans F."/>
            <person name="Shea T.P."/>
            <person name="Munoz J.F."/>
            <person name="Carranza S."/>
            <person name="Cuomo C.A."/>
            <person name="Martel A."/>
        </authorList>
    </citation>
    <scope>NUCLEOTIDE SEQUENCE [LARGE SCALE GENOMIC DNA]</scope>
    <source>
        <strain evidence="14 15">AMFP18/2</strain>
    </source>
</reference>
<dbReference type="Pfam" id="PF11566">
    <property type="entry name" value="PI31_Prot_N"/>
    <property type="match status" value="1"/>
</dbReference>
<evidence type="ECO:0000256" key="6">
    <source>
        <dbReference type="ARBA" id="ARBA00022553"/>
    </source>
</evidence>
<keyword evidence="7" id="KW-0256">Endoplasmic reticulum</keyword>
<evidence type="ECO:0000256" key="4">
    <source>
        <dbReference type="ARBA" id="ARBA00022481"/>
    </source>
</evidence>
<evidence type="ECO:0000256" key="3">
    <source>
        <dbReference type="ARBA" id="ARBA00006405"/>
    </source>
</evidence>
<comment type="similarity">
    <text evidence="3">Belongs to the proteasome inhibitor PI31 family.</text>
</comment>
<keyword evidence="15" id="KW-1185">Reference proteome</keyword>
<evidence type="ECO:0000256" key="7">
    <source>
        <dbReference type="ARBA" id="ARBA00022824"/>
    </source>
</evidence>
<accession>A0ABQ8FJ74</accession>
<evidence type="ECO:0000256" key="8">
    <source>
        <dbReference type="ARBA" id="ARBA00022942"/>
    </source>
</evidence>
<organism evidence="14 15">
    <name type="scientific">Batrachochytrium salamandrivorans</name>
    <dbReference type="NCBI Taxonomy" id="1357716"/>
    <lineage>
        <taxon>Eukaryota</taxon>
        <taxon>Fungi</taxon>
        <taxon>Fungi incertae sedis</taxon>
        <taxon>Chytridiomycota</taxon>
        <taxon>Chytridiomycota incertae sedis</taxon>
        <taxon>Chytridiomycetes</taxon>
        <taxon>Rhizophydiales</taxon>
        <taxon>Rhizophydiales incertae sedis</taxon>
        <taxon>Batrachochytrium</taxon>
    </lineage>
</organism>
<dbReference type="InterPro" id="IPR021625">
    <property type="entry name" value="PI31_Prot_N"/>
</dbReference>
<evidence type="ECO:0000259" key="12">
    <source>
        <dbReference type="Pfam" id="PF08577"/>
    </source>
</evidence>
<evidence type="ECO:0000313" key="15">
    <source>
        <dbReference type="Proteomes" id="UP001648503"/>
    </source>
</evidence>
<evidence type="ECO:0000256" key="10">
    <source>
        <dbReference type="ARBA" id="ARBA00024805"/>
    </source>
</evidence>
<keyword evidence="6" id="KW-0597">Phosphoprotein</keyword>
<evidence type="ECO:0000256" key="9">
    <source>
        <dbReference type="ARBA" id="ARBA00022990"/>
    </source>
</evidence>
<keyword evidence="4" id="KW-0488">Methylation</keyword>
<evidence type="ECO:0000259" key="13">
    <source>
        <dbReference type="Pfam" id="PF11566"/>
    </source>
</evidence>
<dbReference type="Proteomes" id="UP001648503">
    <property type="component" value="Unassembled WGS sequence"/>
</dbReference>
<dbReference type="EMBL" id="JAFCIX010000127">
    <property type="protein sequence ID" value="KAH6597857.1"/>
    <property type="molecule type" value="Genomic_DNA"/>
</dbReference>
<feature type="domain" description="PI31 proteasome regulator C-terminal" evidence="12">
    <location>
        <begin position="306"/>
        <end position="394"/>
    </location>
</feature>